<dbReference type="HOGENOM" id="CLU_2034620_0_0_9"/>
<evidence type="ECO:0000256" key="1">
    <source>
        <dbReference type="SAM" id="MobiDB-lite"/>
    </source>
</evidence>
<name>G9YXN8_FLAPL</name>
<reference evidence="2 3" key="1">
    <citation type="submission" date="2011-08" db="EMBL/GenBank/DDBJ databases">
        <authorList>
            <person name="Weinstock G."/>
            <person name="Sodergren E."/>
            <person name="Clifton S."/>
            <person name="Fulton L."/>
            <person name="Fulton B."/>
            <person name="Courtney L."/>
            <person name="Fronick C."/>
            <person name="Harrison M."/>
            <person name="Strong C."/>
            <person name="Farmer C."/>
            <person name="Delahaunty K."/>
            <person name="Markovic C."/>
            <person name="Hall O."/>
            <person name="Minx P."/>
            <person name="Tomlinson C."/>
            <person name="Mitreva M."/>
            <person name="Hou S."/>
            <person name="Chen J."/>
            <person name="Wollam A."/>
            <person name="Pepin K.H."/>
            <person name="Johnson M."/>
            <person name="Bhonagiri V."/>
            <person name="Zhang X."/>
            <person name="Suruliraj S."/>
            <person name="Warren W."/>
            <person name="Chinwalla A."/>
            <person name="Mardis E.R."/>
            <person name="Wilson R.K."/>
        </authorList>
    </citation>
    <scope>NUCLEOTIDE SEQUENCE [LARGE SCALE GENOMIC DNA]</scope>
    <source>
        <strain evidence="2 3">ATCC 29863</strain>
    </source>
</reference>
<sequence length="121" mass="13072">MPSSVATGDSCTGFPAQPASIRSASTAANSLTYLIFGTSQGLFPSVADPTLSKKGSQIKICCNPPTRRARPNFYKKELDKPGRRRYTVANQIGKPMTKRSSPVSMPLREPRVVESRQATLG</sequence>
<evidence type="ECO:0000313" key="3">
    <source>
        <dbReference type="Proteomes" id="UP000004459"/>
    </source>
</evidence>
<comment type="caution">
    <text evidence="2">The sequence shown here is derived from an EMBL/GenBank/DDBJ whole genome shotgun (WGS) entry which is preliminary data.</text>
</comment>
<dbReference type="EMBL" id="AGCK01000343">
    <property type="protein sequence ID" value="EHM37169.1"/>
    <property type="molecule type" value="Genomic_DNA"/>
</dbReference>
<dbReference type="AlphaFoldDB" id="G9YXN8"/>
<organism evidence="2 3">
    <name type="scientific">Flavonifractor plautii ATCC 29863</name>
    <dbReference type="NCBI Taxonomy" id="411475"/>
    <lineage>
        <taxon>Bacteria</taxon>
        <taxon>Bacillati</taxon>
        <taxon>Bacillota</taxon>
        <taxon>Clostridia</taxon>
        <taxon>Eubacteriales</taxon>
        <taxon>Oscillospiraceae</taxon>
        <taxon>Flavonifractor</taxon>
    </lineage>
</organism>
<proteinExistence type="predicted"/>
<accession>G9YXN8</accession>
<feature type="region of interest" description="Disordered" evidence="1">
    <location>
        <begin position="91"/>
        <end position="121"/>
    </location>
</feature>
<dbReference type="Proteomes" id="UP000004459">
    <property type="component" value="Unassembled WGS sequence"/>
</dbReference>
<protein>
    <submittedName>
        <fullName evidence="2">Uncharacterized protein</fullName>
    </submittedName>
</protein>
<evidence type="ECO:0000313" key="2">
    <source>
        <dbReference type="EMBL" id="EHM37169.1"/>
    </source>
</evidence>
<gene>
    <name evidence="2" type="ORF">HMPREF0372_04305</name>
</gene>